<dbReference type="InterPro" id="IPR037227">
    <property type="entry name" value="EndoU-like"/>
</dbReference>
<reference evidence="14" key="1">
    <citation type="submission" date="2025-08" db="UniProtKB">
        <authorList>
            <consortium name="RefSeq"/>
        </authorList>
    </citation>
    <scope>IDENTIFICATION</scope>
    <source>
        <tissue evidence="14">Testes</tissue>
    </source>
</reference>
<keyword evidence="10" id="KW-0456">Lyase</keyword>
<evidence type="ECO:0000256" key="5">
    <source>
        <dbReference type="ARBA" id="ARBA00022723"/>
    </source>
</evidence>
<evidence type="ECO:0000256" key="10">
    <source>
        <dbReference type="ARBA" id="ARBA00023239"/>
    </source>
</evidence>
<evidence type="ECO:0000259" key="12">
    <source>
        <dbReference type="PROSITE" id="PS51959"/>
    </source>
</evidence>
<keyword evidence="7 11" id="KW-0378">Hydrolase</keyword>
<dbReference type="PANTHER" id="PTHR12439">
    <property type="entry name" value="PLACENTAL PROTEIN 11-RELATED"/>
    <property type="match status" value="1"/>
</dbReference>
<evidence type="ECO:0000256" key="2">
    <source>
        <dbReference type="ARBA" id="ARBA00010168"/>
    </source>
</evidence>
<dbReference type="SUPFAM" id="SSF142877">
    <property type="entry name" value="EndoU-like"/>
    <property type="match status" value="1"/>
</dbReference>
<comment type="catalytic activity">
    <reaction evidence="11">
        <text>ribonucleotidyl-uridine-RNA = a 5'-end dephospho-uridine-RNA + a 3'-end 2',3'-cyclophospho-ribonucleotide-RNA</text>
        <dbReference type="Rhea" id="RHEA:67792"/>
        <dbReference type="Rhea" id="RHEA-COMP:10464"/>
        <dbReference type="Rhea" id="RHEA-COMP:17354"/>
        <dbReference type="Rhea" id="RHEA-COMP:17356"/>
        <dbReference type="ChEBI" id="CHEBI:83064"/>
        <dbReference type="ChEBI" id="CHEBI:173117"/>
        <dbReference type="ChEBI" id="CHEBI:173224"/>
    </reaction>
</comment>
<comment type="subunit">
    <text evidence="3 11">Monomer.</text>
</comment>
<evidence type="ECO:0000256" key="4">
    <source>
        <dbReference type="ARBA" id="ARBA00022722"/>
    </source>
</evidence>
<dbReference type="CDD" id="cd21159">
    <property type="entry name" value="XendoU"/>
    <property type="match status" value="1"/>
</dbReference>
<proteinExistence type="inferred from homology"/>
<organism evidence="13 14">
    <name type="scientific">Saccoglossus kowalevskii</name>
    <name type="common">Acorn worm</name>
    <dbReference type="NCBI Taxonomy" id="10224"/>
    <lineage>
        <taxon>Eukaryota</taxon>
        <taxon>Metazoa</taxon>
        <taxon>Hemichordata</taxon>
        <taxon>Enteropneusta</taxon>
        <taxon>Harrimaniidae</taxon>
        <taxon>Saccoglossus</taxon>
    </lineage>
</organism>
<keyword evidence="4 11" id="KW-0540">Nuclease</keyword>
<dbReference type="InterPro" id="IPR018998">
    <property type="entry name" value="EndoU_C"/>
</dbReference>
<evidence type="ECO:0000256" key="6">
    <source>
        <dbReference type="ARBA" id="ARBA00022759"/>
    </source>
</evidence>
<dbReference type="RefSeq" id="XP_002740967.1">
    <property type="nucleotide sequence ID" value="XM_002740921.2"/>
</dbReference>
<keyword evidence="5 11" id="KW-0479">Metal-binding</keyword>
<keyword evidence="8 11" id="KW-0694">RNA-binding</keyword>
<dbReference type="GeneID" id="100378245"/>
<comment type="similarity">
    <text evidence="2 11">Belongs to the ENDOU family.</text>
</comment>
<comment type="cofactor">
    <cofactor evidence="1 11">
        <name>Mn(2+)</name>
        <dbReference type="ChEBI" id="CHEBI:29035"/>
    </cofactor>
</comment>
<dbReference type="Pfam" id="PF09412">
    <property type="entry name" value="XendoU"/>
    <property type="match status" value="1"/>
</dbReference>
<protein>
    <recommendedName>
        <fullName evidence="11">Uridylate-specific endoribonuclease</fullName>
        <ecNumber evidence="11">4.6.1.-</ecNumber>
    </recommendedName>
</protein>
<dbReference type="PANTHER" id="PTHR12439:SF42">
    <property type="entry name" value="ENDORIBONUCLEASE-RELATED"/>
    <property type="match status" value="1"/>
</dbReference>
<accession>A0ABM0GZN9</accession>
<sequence>MWYGDWNAARESEITLNKQAYIDDRNAHNDLSPNNLFTSVDSQLRSLKSYAQFEALMNNYYSHTGTAEDVTSHEISEVNAFLQGIMATYPMQKAHEYLVSKGLAPSNELDFIDELRKIWFELYTRSSGPMDSSGFEHVLVGEIKNGDVTGFHNWIQFYLEEQAGFANYYGWMSDIEPDIMSIQFKWQGHMKEISSMWIGRSPEFELGIFTICFKEYPNSVCKFEMAGYNTNVQTYDQDVVYIGSAYPIA</sequence>
<gene>
    <name evidence="14" type="primary">LOC100378245</name>
</gene>
<evidence type="ECO:0000256" key="7">
    <source>
        <dbReference type="ARBA" id="ARBA00022801"/>
    </source>
</evidence>
<name>A0ABM0GZN9_SACKO</name>
<evidence type="ECO:0000256" key="3">
    <source>
        <dbReference type="ARBA" id="ARBA00011245"/>
    </source>
</evidence>
<evidence type="ECO:0000256" key="1">
    <source>
        <dbReference type="ARBA" id="ARBA00001936"/>
    </source>
</evidence>
<keyword evidence="6 11" id="KW-0255">Endonuclease</keyword>
<evidence type="ECO:0000313" key="14">
    <source>
        <dbReference type="RefSeq" id="XP_002740967.1"/>
    </source>
</evidence>
<dbReference type="InterPro" id="IPR039787">
    <property type="entry name" value="ENDOU"/>
</dbReference>
<evidence type="ECO:0000313" key="13">
    <source>
        <dbReference type="Proteomes" id="UP000694865"/>
    </source>
</evidence>
<evidence type="ECO:0000256" key="8">
    <source>
        <dbReference type="ARBA" id="ARBA00022884"/>
    </source>
</evidence>
<keyword evidence="13" id="KW-1185">Reference proteome</keyword>
<keyword evidence="9 11" id="KW-0464">Manganese</keyword>
<evidence type="ECO:0000256" key="11">
    <source>
        <dbReference type="RuleBase" id="RU367085"/>
    </source>
</evidence>
<dbReference type="PROSITE" id="PS51959">
    <property type="entry name" value="ENDOU"/>
    <property type="match status" value="1"/>
</dbReference>
<evidence type="ECO:0000256" key="9">
    <source>
        <dbReference type="ARBA" id="ARBA00023211"/>
    </source>
</evidence>
<feature type="domain" description="EndoU" evidence="12">
    <location>
        <begin position="1"/>
        <end position="249"/>
    </location>
</feature>
<dbReference type="EC" id="4.6.1.-" evidence="11"/>
<dbReference type="Proteomes" id="UP000694865">
    <property type="component" value="Unplaced"/>
</dbReference>